<dbReference type="EMBL" id="NIRM01000010">
    <property type="protein sequence ID" value="PHI03570.1"/>
    <property type="molecule type" value="Genomic_DNA"/>
</dbReference>
<protein>
    <submittedName>
        <fullName evidence="1">Uncharacterized protein</fullName>
    </submittedName>
</protein>
<evidence type="ECO:0000313" key="2">
    <source>
        <dbReference type="Proteomes" id="UP000221504"/>
    </source>
</evidence>
<organism evidence="1 2">
    <name type="scientific">Fusobacterium nucleatum subsp. polymorphum</name>
    <name type="common">Fusobacterium polymorphum</name>
    <dbReference type="NCBI Taxonomy" id="76857"/>
    <lineage>
        <taxon>Bacteria</taxon>
        <taxon>Fusobacteriati</taxon>
        <taxon>Fusobacteriota</taxon>
        <taxon>Fusobacteriia</taxon>
        <taxon>Fusobacteriales</taxon>
        <taxon>Fusobacteriaceae</taxon>
        <taxon>Fusobacterium</taxon>
    </lineage>
</organism>
<proteinExistence type="predicted"/>
<dbReference type="AlphaFoldDB" id="A0A2C5ZW52"/>
<name>A0A2C5ZW52_FUSNP</name>
<evidence type="ECO:0000313" key="1">
    <source>
        <dbReference type="EMBL" id="PHI03570.1"/>
    </source>
</evidence>
<accession>A0A2C5ZW52</accession>
<comment type="caution">
    <text evidence="1">The sequence shown here is derived from an EMBL/GenBank/DDBJ whole genome shotgun (WGS) entry which is preliminary data.</text>
</comment>
<dbReference type="Proteomes" id="UP000221504">
    <property type="component" value="Unassembled WGS sequence"/>
</dbReference>
<gene>
    <name evidence="1" type="ORF">CBG52_12790</name>
</gene>
<dbReference type="RefSeq" id="WP_099012003.1">
    <property type="nucleotide sequence ID" value="NZ_CP077154.1"/>
</dbReference>
<reference evidence="1 2" key="1">
    <citation type="submission" date="2017-06" db="EMBL/GenBank/DDBJ databases">
        <title>Draft genome sequence of Fusobacterium nucleatum subsp. polymorphum KCOM 1267 (=ChDC F290).</title>
        <authorList>
            <person name="Kook J.-K."/>
            <person name="Park S.-N."/>
            <person name="Lim Y.K."/>
            <person name="Roh H."/>
        </authorList>
    </citation>
    <scope>NUCLEOTIDE SEQUENCE [LARGE SCALE GENOMIC DNA]</scope>
    <source>
        <strain evidence="2">KCOM 1267(ChDC F290)</strain>
    </source>
</reference>
<sequence length="61" mass="6448">MLNDITGIPTAVNTGTIGLNSSTTNKDNIGVLANKRATGINEKNININGKSSVGIFSKRRF</sequence>